<reference evidence="1 2" key="1">
    <citation type="journal article" date="2021" name="Front. Genet.">
        <title>Chromosome-Level Genome Assembly Reveals Significant Gene Expansion in the Toll and IMD Signaling Pathways of Dendrolimus kikuchii.</title>
        <authorList>
            <person name="Zhou J."/>
            <person name="Wu P."/>
            <person name="Xiong Z."/>
            <person name="Liu N."/>
            <person name="Zhao N."/>
            <person name="Ji M."/>
            <person name="Qiu Y."/>
            <person name="Yang B."/>
        </authorList>
    </citation>
    <scope>NUCLEOTIDE SEQUENCE [LARGE SCALE GENOMIC DNA]</scope>
    <source>
        <strain evidence="1">Ann1</strain>
    </source>
</reference>
<keyword evidence="2" id="KW-1185">Reference proteome</keyword>
<comment type="caution">
    <text evidence="1">The sequence shown here is derived from an EMBL/GenBank/DDBJ whole genome shotgun (WGS) entry which is preliminary data.</text>
</comment>
<proteinExistence type="predicted"/>
<organism evidence="1 2">
    <name type="scientific">Dendrolimus kikuchii</name>
    <dbReference type="NCBI Taxonomy" id="765133"/>
    <lineage>
        <taxon>Eukaryota</taxon>
        <taxon>Metazoa</taxon>
        <taxon>Ecdysozoa</taxon>
        <taxon>Arthropoda</taxon>
        <taxon>Hexapoda</taxon>
        <taxon>Insecta</taxon>
        <taxon>Pterygota</taxon>
        <taxon>Neoptera</taxon>
        <taxon>Endopterygota</taxon>
        <taxon>Lepidoptera</taxon>
        <taxon>Glossata</taxon>
        <taxon>Ditrysia</taxon>
        <taxon>Bombycoidea</taxon>
        <taxon>Lasiocampidae</taxon>
        <taxon>Dendrolimus</taxon>
    </lineage>
</organism>
<sequence>MNCPELNYCRLCAKLKPSDKLKDLLSDDGKHSIVQKLIHVNAAIDSFDETLPKTVCFMCFELLDQAFDFVIQVARAQDLLRDHFLLQNVKNEDKVSDVDDISNVGNEEVSIKEEVVGEVCETSTSVAEEEPNETPIKSKCSSTWRDFVCICAICDTQFQNITHLRDHSMSFHSKCNSYRCIDCRKRKLNIDQFVTHVSTHRKHLRRSCYQCLQTFKNVNMLKQHGQIHLSSNFVCRGCNISFKSEEELKLHKEKYYATHKVRIIPEKLKQTSLTCKVCSKTLKSKATLITHLLTHTNRTCKLVCEICGKQCLRKYEFDMHMLTHSEYRPYECKICNSTFKTKSGLQVHYSLHKKIKPYTCKVCGKQFRLRSQVNKHQVVHTDTYPYNCEVCGKGFNFKNRLQVHQRQHSGAMPYSCDICNRAFRDWSNYAKHMKVMHNKNISKKKHNVTDVPIELIESKRPGRPKLKNSINHVSIQAEERIT</sequence>
<evidence type="ECO:0000313" key="1">
    <source>
        <dbReference type="EMBL" id="KAJ0170379.1"/>
    </source>
</evidence>
<accession>A0ACC1CFX8</accession>
<protein>
    <submittedName>
        <fullName evidence="1">Uncharacterized protein</fullName>
    </submittedName>
</protein>
<gene>
    <name evidence="1" type="ORF">K1T71_014307</name>
</gene>
<name>A0ACC1CFX8_9NEOP</name>
<dbReference type="Proteomes" id="UP000824533">
    <property type="component" value="Linkage Group LG28"/>
</dbReference>
<evidence type="ECO:0000313" key="2">
    <source>
        <dbReference type="Proteomes" id="UP000824533"/>
    </source>
</evidence>
<dbReference type="EMBL" id="CM034414">
    <property type="protein sequence ID" value="KAJ0170379.1"/>
    <property type="molecule type" value="Genomic_DNA"/>
</dbReference>